<sequence>MPFLVTMNFSLTLVFSVLISSAYCVIKTQEEYNELMEIRKGFNVYNFSSSDYPAMFAIIAGIGTDDNGAG</sequence>
<name>A0A915DFM3_9BILA</name>
<dbReference type="AlphaFoldDB" id="A0A915DFM3"/>
<protein>
    <submittedName>
        <fullName evidence="3">Uncharacterized protein</fullName>
    </submittedName>
</protein>
<organism evidence="2 3">
    <name type="scientific">Ditylenchus dipsaci</name>
    <dbReference type="NCBI Taxonomy" id="166011"/>
    <lineage>
        <taxon>Eukaryota</taxon>
        <taxon>Metazoa</taxon>
        <taxon>Ecdysozoa</taxon>
        <taxon>Nematoda</taxon>
        <taxon>Chromadorea</taxon>
        <taxon>Rhabditida</taxon>
        <taxon>Tylenchina</taxon>
        <taxon>Tylenchomorpha</taxon>
        <taxon>Sphaerularioidea</taxon>
        <taxon>Anguinidae</taxon>
        <taxon>Anguininae</taxon>
        <taxon>Ditylenchus</taxon>
    </lineage>
</organism>
<dbReference type="Proteomes" id="UP000887574">
    <property type="component" value="Unplaced"/>
</dbReference>
<keyword evidence="1" id="KW-0732">Signal</keyword>
<evidence type="ECO:0000313" key="2">
    <source>
        <dbReference type="Proteomes" id="UP000887574"/>
    </source>
</evidence>
<feature type="chain" id="PRO_5037680209" evidence="1">
    <location>
        <begin position="25"/>
        <end position="70"/>
    </location>
</feature>
<proteinExistence type="predicted"/>
<accession>A0A915DFM3</accession>
<keyword evidence="2" id="KW-1185">Reference proteome</keyword>
<feature type="signal peptide" evidence="1">
    <location>
        <begin position="1"/>
        <end position="24"/>
    </location>
</feature>
<evidence type="ECO:0000313" key="3">
    <source>
        <dbReference type="WBParaSite" id="jg18942"/>
    </source>
</evidence>
<evidence type="ECO:0000256" key="1">
    <source>
        <dbReference type="SAM" id="SignalP"/>
    </source>
</evidence>
<reference evidence="3" key="1">
    <citation type="submission" date="2022-11" db="UniProtKB">
        <authorList>
            <consortium name="WormBaseParasite"/>
        </authorList>
    </citation>
    <scope>IDENTIFICATION</scope>
</reference>
<dbReference type="WBParaSite" id="jg18942">
    <property type="protein sequence ID" value="jg18942"/>
    <property type="gene ID" value="jg18942"/>
</dbReference>